<dbReference type="Proteomes" id="UP000184085">
    <property type="component" value="Unassembled WGS sequence"/>
</dbReference>
<dbReference type="SUPFAM" id="SSF52540">
    <property type="entry name" value="P-loop containing nucleoside triphosphate hydrolases"/>
    <property type="match status" value="1"/>
</dbReference>
<dbReference type="GO" id="GO:0051782">
    <property type="term" value="P:negative regulation of cell division"/>
    <property type="evidence" value="ECO:0007669"/>
    <property type="project" value="TreeGrafter"/>
</dbReference>
<dbReference type="Gene3D" id="3.40.50.300">
    <property type="entry name" value="P-loop containing nucleotide triphosphate hydrolases"/>
    <property type="match status" value="1"/>
</dbReference>
<dbReference type="GO" id="GO:0005829">
    <property type="term" value="C:cytosol"/>
    <property type="evidence" value="ECO:0007669"/>
    <property type="project" value="TreeGrafter"/>
</dbReference>
<gene>
    <name evidence="4" type="primary">cpaE</name>
    <name evidence="4" type="ORF">KARMA_1280</name>
</gene>
<feature type="domain" description="AAA" evidence="3">
    <location>
        <begin position="159"/>
        <end position="312"/>
    </location>
</feature>
<evidence type="ECO:0000256" key="1">
    <source>
        <dbReference type="ARBA" id="ARBA00022741"/>
    </source>
</evidence>
<dbReference type="EMBL" id="FMJB01000043">
    <property type="protein sequence ID" value="SCM67093.1"/>
    <property type="molecule type" value="Genomic_DNA"/>
</dbReference>
<keyword evidence="5" id="KW-1185">Reference proteome</keyword>
<proteinExistence type="predicted"/>
<reference evidence="5" key="1">
    <citation type="submission" date="2016-09" db="EMBL/GenBank/DDBJ databases">
        <authorList>
            <person name="Wibberg D."/>
        </authorList>
    </citation>
    <scope>NUCLEOTIDE SEQUENCE [LARGE SCALE GENOMIC DNA]</scope>
</reference>
<sequence length="412" mass="45173">MTSVDPTPENAQILACTISRDVENFDLLIEDMETVMGEAWGDLSLDEAAAFLSQPEASGMEFVAIAMDDSDEEVLPQIETIISSARQAGIKVILVTENVSANHLHQLLRLGAEEFLPYPLPEGELASAVARLRTPAPEPAAPQRVGKVAPAKISTDGVVLAVQGMAGGTGSTTMAVNLAWELANMKGDHQPRVALLDMNHQFGSVATYLDLPRRDAVHELLSDVEAMDDDAFCASLVQFEEKLNVLTAPPDILPMDYLTQDDVTHMIETARQNFDYVVIDMPSVITQWTDVVLNTAHVYFAMLELEMRSAQNTLRLKRVLQAEDLPFEKMRFILNRAPKFTDLTGRSRIKRLAESLGISIEVHLPDGGKPVMQACDHGQPLAESAAKNPLRKEIVKLATQLHQLNQTTSEAA</sequence>
<evidence type="ECO:0000313" key="4">
    <source>
        <dbReference type="EMBL" id="SCM67093.1"/>
    </source>
</evidence>
<dbReference type="Pfam" id="PF13614">
    <property type="entry name" value="AAA_31"/>
    <property type="match status" value="1"/>
</dbReference>
<dbReference type="AlphaFoldDB" id="A0A1M4MX16"/>
<protein>
    <submittedName>
        <fullName evidence="4">Pilus assembly protein CpaE</fullName>
    </submittedName>
</protein>
<dbReference type="RefSeq" id="WP_072705692.1">
    <property type="nucleotide sequence ID" value="NZ_FMJB01000043.1"/>
</dbReference>
<dbReference type="InterPro" id="IPR050625">
    <property type="entry name" value="ParA/MinD_ATPase"/>
</dbReference>
<dbReference type="Gene3D" id="3.40.50.2300">
    <property type="match status" value="1"/>
</dbReference>
<evidence type="ECO:0000256" key="2">
    <source>
        <dbReference type="ARBA" id="ARBA00022840"/>
    </source>
</evidence>
<dbReference type="PANTHER" id="PTHR43384:SF6">
    <property type="entry name" value="SEPTUM SITE-DETERMINING PROTEIN MIND HOMOLOG, CHLOROPLASTIC"/>
    <property type="match status" value="1"/>
</dbReference>
<keyword evidence="2" id="KW-0067">ATP-binding</keyword>
<dbReference type="GO" id="GO:0016887">
    <property type="term" value="F:ATP hydrolysis activity"/>
    <property type="evidence" value="ECO:0007669"/>
    <property type="project" value="TreeGrafter"/>
</dbReference>
<name>A0A1M4MX16_9RHOB</name>
<dbReference type="PANTHER" id="PTHR43384">
    <property type="entry name" value="SEPTUM SITE-DETERMINING PROTEIN MIND HOMOLOG, CHLOROPLASTIC-RELATED"/>
    <property type="match status" value="1"/>
</dbReference>
<organism evidence="4 5">
    <name type="scientific">Donghicola eburneus</name>
    <dbReference type="NCBI Taxonomy" id="393278"/>
    <lineage>
        <taxon>Bacteria</taxon>
        <taxon>Pseudomonadati</taxon>
        <taxon>Pseudomonadota</taxon>
        <taxon>Alphaproteobacteria</taxon>
        <taxon>Rhodobacterales</taxon>
        <taxon>Roseobacteraceae</taxon>
        <taxon>Donghicola</taxon>
    </lineage>
</organism>
<dbReference type="InterPro" id="IPR025669">
    <property type="entry name" value="AAA_dom"/>
</dbReference>
<dbReference type="GO" id="GO:0005524">
    <property type="term" value="F:ATP binding"/>
    <property type="evidence" value="ECO:0007669"/>
    <property type="project" value="UniProtKB-KW"/>
</dbReference>
<dbReference type="InterPro" id="IPR027417">
    <property type="entry name" value="P-loop_NTPase"/>
</dbReference>
<accession>A0A1M4MX16</accession>
<evidence type="ECO:0000313" key="5">
    <source>
        <dbReference type="Proteomes" id="UP000184085"/>
    </source>
</evidence>
<keyword evidence="1" id="KW-0547">Nucleotide-binding</keyword>
<dbReference type="GO" id="GO:0009898">
    <property type="term" value="C:cytoplasmic side of plasma membrane"/>
    <property type="evidence" value="ECO:0007669"/>
    <property type="project" value="TreeGrafter"/>
</dbReference>
<evidence type="ECO:0000259" key="3">
    <source>
        <dbReference type="Pfam" id="PF13614"/>
    </source>
</evidence>